<dbReference type="AlphaFoldDB" id="A0A6J4SNM6"/>
<sequence>DGRKAGRRGPHAGGVPQGVALGGRVPPRARERSHLGALDRPQPRHRPAPVD</sequence>
<proteinExistence type="predicted"/>
<evidence type="ECO:0000313" key="2">
    <source>
        <dbReference type="EMBL" id="CAA9499426.1"/>
    </source>
</evidence>
<feature type="non-terminal residue" evidence="2">
    <location>
        <position position="51"/>
    </location>
</feature>
<organism evidence="2">
    <name type="scientific">uncultured Rubrobacteraceae bacterium</name>
    <dbReference type="NCBI Taxonomy" id="349277"/>
    <lineage>
        <taxon>Bacteria</taxon>
        <taxon>Bacillati</taxon>
        <taxon>Actinomycetota</taxon>
        <taxon>Rubrobacteria</taxon>
        <taxon>Rubrobacterales</taxon>
        <taxon>Rubrobacteraceae</taxon>
        <taxon>environmental samples</taxon>
    </lineage>
</organism>
<feature type="compositionally biased region" description="Basic residues" evidence="1">
    <location>
        <begin position="1"/>
        <end position="10"/>
    </location>
</feature>
<evidence type="ECO:0000256" key="1">
    <source>
        <dbReference type="SAM" id="MobiDB-lite"/>
    </source>
</evidence>
<accession>A0A6J4SNM6</accession>
<gene>
    <name evidence="2" type="ORF">AVDCRST_MAG05-2346</name>
</gene>
<dbReference type="EMBL" id="CADCVM010000250">
    <property type="protein sequence ID" value="CAA9499426.1"/>
    <property type="molecule type" value="Genomic_DNA"/>
</dbReference>
<feature type="non-terminal residue" evidence="2">
    <location>
        <position position="1"/>
    </location>
</feature>
<reference evidence="2" key="1">
    <citation type="submission" date="2020-02" db="EMBL/GenBank/DDBJ databases">
        <authorList>
            <person name="Meier V. D."/>
        </authorList>
    </citation>
    <scope>NUCLEOTIDE SEQUENCE</scope>
    <source>
        <strain evidence="2">AVDCRST_MAG05</strain>
    </source>
</reference>
<name>A0A6J4SNM6_9ACTN</name>
<protein>
    <submittedName>
        <fullName evidence="2">RNA polymerase ECF-type sigma factor</fullName>
    </submittedName>
</protein>
<feature type="region of interest" description="Disordered" evidence="1">
    <location>
        <begin position="1"/>
        <end position="51"/>
    </location>
</feature>